<keyword evidence="2" id="KW-1185">Reference proteome</keyword>
<evidence type="ECO:0000313" key="1">
    <source>
        <dbReference type="EMBL" id="TRX95010.1"/>
    </source>
</evidence>
<gene>
    <name evidence="1" type="ORF">FHL15_004095</name>
</gene>
<proteinExistence type="predicted"/>
<name>A0A553I470_9PEZI</name>
<accession>A0A553I470</accession>
<dbReference type="Proteomes" id="UP000319160">
    <property type="component" value="Unassembled WGS sequence"/>
</dbReference>
<protein>
    <recommendedName>
        <fullName evidence="3">Fucose-specific lectin</fullName>
    </recommendedName>
</protein>
<evidence type="ECO:0008006" key="3">
    <source>
        <dbReference type="Google" id="ProtNLM"/>
    </source>
</evidence>
<dbReference type="EMBL" id="VFLP01000018">
    <property type="protein sequence ID" value="TRX95010.1"/>
    <property type="molecule type" value="Genomic_DNA"/>
</dbReference>
<evidence type="ECO:0000313" key="2">
    <source>
        <dbReference type="Proteomes" id="UP000319160"/>
    </source>
</evidence>
<sequence length="351" mass="39210">MNRLCQSSHGNLEAVINIAGYNGNAQRQLVHFYREKMTGQWSACAVVSSNAESGGSIIQSSSKNHPDQKHGDFEVIVIEDGGVLQHYTRDNTNPDDNGVFAWRLSATVTAASGSTPPINAIHAAPLFQSQLSMDNNSDGTTLETVIIDRHRRAIHYRCAQYGTRNNSVLHRHRWCEGRVIADWATGPASIYQTSPGMLMAIVPSEDSVNEYHFEYNTWIFVRKVAANGDPGCLYTRDDKLNVLLRIKHEIHERCYKNHNCYEAWEATSALSASFGRISHTPYHRVLATNPITVLTVLSQPSNSHDIEAIVFHPCGMGPQDAWMVLQWSFSPDTKEWVVRNVVLPLVIGMPL</sequence>
<organism evidence="1 2">
    <name type="scientific">Xylaria flabelliformis</name>
    <dbReference type="NCBI Taxonomy" id="2512241"/>
    <lineage>
        <taxon>Eukaryota</taxon>
        <taxon>Fungi</taxon>
        <taxon>Dikarya</taxon>
        <taxon>Ascomycota</taxon>
        <taxon>Pezizomycotina</taxon>
        <taxon>Sordariomycetes</taxon>
        <taxon>Xylariomycetidae</taxon>
        <taxon>Xylariales</taxon>
        <taxon>Xylariaceae</taxon>
        <taxon>Xylaria</taxon>
    </lineage>
</organism>
<comment type="caution">
    <text evidence="1">The sequence shown here is derived from an EMBL/GenBank/DDBJ whole genome shotgun (WGS) entry which is preliminary data.</text>
</comment>
<dbReference type="AlphaFoldDB" id="A0A553I470"/>
<dbReference type="OrthoDB" id="4751093at2759"/>
<reference evidence="2" key="1">
    <citation type="submission" date="2019-06" db="EMBL/GenBank/DDBJ databases">
        <title>Draft genome sequence of the griseofulvin-producing fungus Xylaria cubensis strain G536.</title>
        <authorList>
            <person name="Mead M.E."/>
            <person name="Raja H.A."/>
            <person name="Steenwyk J.L."/>
            <person name="Knowles S.L."/>
            <person name="Oberlies N.H."/>
            <person name="Rokas A."/>
        </authorList>
    </citation>
    <scope>NUCLEOTIDE SEQUENCE [LARGE SCALE GENOMIC DNA]</scope>
    <source>
        <strain evidence="2">G536</strain>
    </source>
</reference>